<dbReference type="InterPro" id="IPR036866">
    <property type="entry name" value="RibonucZ/Hydroxyglut_hydro"/>
</dbReference>
<dbReference type="InterPro" id="IPR001279">
    <property type="entry name" value="Metallo-B-lactamas"/>
</dbReference>
<dbReference type="PANTHER" id="PTHR47619">
    <property type="entry name" value="METALLO-HYDROLASE YYCJ-RELATED"/>
    <property type="match status" value="1"/>
</dbReference>
<dbReference type="InterPro" id="IPR052533">
    <property type="entry name" value="WalJ/YycJ-like"/>
</dbReference>
<protein>
    <submittedName>
        <fullName evidence="2">Metallo-hydrolase YycJ</fullName>
        <ecNumber evidence="2">3.-.-.-</ecNumber>
    </submittedName>
</protein>
<dbReference type="SMART" id="SM00849">
    <property type="entry name" value="Lactamase_B"/>
    <property type="match status" value="1"/>
</dbReference>
<dbReference type="AlphaFoldDB" id="A0A6N2TI96"/>
<dbReference type="EMBL" id="CACRSL010000003">
    <property type="protein sequence ID" value="VYT03721.1"/>
    <property type="molecule type" value="Genomic_DNA"/>
</dbReference>
<accession>A0A6N2TI96</accession>
<keyword evidence="2" id="KW-0378">Hydrolase</keyword>
<dbReference type="GO" id="GO:0016787">
    <property type="term" value="F:hydrolase activity"/>
    <property type="evidence" value="ECO:0007669"/>
    <property type="project" value="UniProtKB-KW"/>
</dbReference>
<feature type="domain" description="Metallo-beta-lactamase" evidence="1">
    <location>
        <begin position="12"/>
        <end position="192"/>
    </location>
</feature>
<evidence type="ECO:0000259" key="1">
    <source>
        <dbReference type="SMART" id="SM00849"/>
    </source>
</evidence>
<dbReference type="Gene3D" id="3.60.15.10">
    <property type="entry name" value="Ribonuclease Z/Hydroxyacylglutathione hydrolase-like"/>
    <property type="match status" value="1"/>
</dbReference>
<evidence type="ECO:0000313" key="2">
    <source>
        <dbReference type="EMBL" id="VYT03721.1"/>
    </source>
</evidence>
<dbReference type="EC" id="3.-.-.-" evidence="2"/>
<sequence length="263" mass="28321">MARFCPLCSGSSGNSAYVGSAEGGVLVDAGASCKAILTALAQREIPLKAIGGILITHEHVDHIKGLKVLLKKLPIPVFGPEKSMEYLAQNDLVPPGADLNPLPSLGFDLGELYIEHFETSHDSLGSAGYRIYTPDERKIGIATDLGYVSQEVHAGISGCDLVLLESNYDEGMLITSPYPYSLKRRIKGNMGHLSNDFCACEAKELVKTGTTRVVLGHLSKENNLPQLAYETIRGTLEEAGCRLGEDYLLSVAPRCDPGEMMIL</sequence>
<reference evidence="2" key="1">
    <citation type="submission" date="2019-11" db="EMBL/GenBank/DDBJ databases">
        <authorList>
            <person name="Feng L."/>
        </authorList>
    </citation>
    <scope>NUCLEOTIDE SEQUENCE</scope>
    <source>
        <strain evidence="2">AundefinedLFYP135</strain>
    </source>
</reference>
<proteinExistence type="predicted"/>
<name>A0A6N2TI96_9FIRM</name>
<dbReference type="Pfam" id="PF12706">
    <property type="entry name" value="Lactamase_B_2"/>
    <property type="match status" value="1"/>
</dbReference>
<dbReference type="SUPFAM" id="SSF56281">
    <property type="entry name" value="Metallo-hydrolase/oxidoreductase"/>
    <property type="match status" value="1"/>
</dbReference>
<dbReference type="PANTHER" id="PTHR47619:SF1">
    <property type="entry name" value="EXODEOXYRIBONUCLEASE WALJ"/>
    <property type="match status" value="1"/>
</dbReference>
<organism evidence="2">
    <name type="scientific">uncultured Anaerotruncus sp</name>
    <dbReference type="NCBI Taxonomy" id="905011"/>
    <lineage>
        <taxon>Bacteria</taxon>
        <taxon>Bacillati</taxon>
        <taxon>Bacillota</taxon>
        <taxon>Clostridia</taxon>
        <taxon>Eubacteriales</taxon>
        <taxon>Oscillospiraceae</taxon>
        <taxon>Anaerotruncus</taxon>
        <taxon>environmental samples</taxon>
    </lineage>
</organism>
<gene>
    <name evidence="2" type="primary">yycJ</name>
    <name evidence="2" type="ORF">AULFYP135_01387</name>
</gene>